<dbReference type="GO" id="GO:0005524">
    <property type="term" value="F:ATP binding"/>
    <property type="evidence" value="ECO:0007669"/>
    <property type="project" value="UniProtKB-KW"/>
</dbReference>
<feature type="domain" description="Helicase C-terminal" evidence="6">
    <location>
        <begin position="863"/>
        <end position="1017"/>
    </location>
</feature>
<keyword evidence="8" id="KW-1185">Reference proteome</keyword>
<evidence type="ECO:0000256" key="1">
    <source>
        <dbReference type="ARBA" id="ARBA00022741"/>
    </source>
</evidence>
<accession>A0AAD9W6L3</accession>
<evidence type="ECO:0000259" key="6">
    <source>
        <dbReference type="PROSITE" id="PS51194"/>
    </source>
</evidence>
<evidence type="ECO:0000256" key="2">
    <source>
        <dbReference type="ARBA" id="ARBA00022801"/>
    </source>
</evidence>
<dbReference type="InterPro" id="IPR050628">
    <property type="entry name" value="SNF2_RAD54_helicase_TF"/>
</dbReference>
<evidence type="ECO:0000259" key="5">
    <source>
        <dbReference type="PROSITE" id="PS51192"/>
    </source>
</evidence>
<dbReference type="AlphaFoldDB" id="A0AAD9W6L3"/>
<reference evidence="7" key="1">
    <citation type="submission" date="2023-06" db="EMBL/GenBank/DDBJ databases">
        <authorList>
            <person name="Noh H."/>
        </authorList>
    </citation>
    <scope>NUCLEOTIDE SEQUENCE</scope>
    <source>
        <strain evidence="7">DUCC20226</strain>
    </source>
</reference>
<dbReference type="InterPro" id="IPR049730">
    <property type="entry name" value="SNF2/RAD54-like_C"/>
</dbReference>
<dbReference type="Pfam" id="PF00176">
    <property type="entry name" value="SNF2-rel_dom"/>
    <property type="match status" value="1"/>
</dbReference>
<dbReference type="InterPro" id="IPR027417">
    <property type="entry name" value="P-loop_NTPase"/>
</dbReference>
<keyword evidence="3" id="KW-0067">ATP-binding</keyword>
<evidence type="ECO:0000256" key="3">
    <source>
        <dbReference type="ARBA" id="ARBA00022840"/>
    </source>
</evidence>
<dbReference type="Gene3D" id="3.40.50.300">
    <property type="entry name" value="P-loop containing nucleotide triphosphate hydrolases"/>
    <property type="match status" value="1"/>
</dbReference>
<dbReference type="Pfam" id="PF00271">
    <property type="entry name" value="Helicase_C"/>
    <property type="match status" value="1"/>
</dbReference>
<dbReference type="InterPro" id="IPR000330">
    <property type="entry name" value="SNF2_N"/>
</dbReference>
<evidence type="ECO:0000256" key="4">
    <source>
        <dbReference type="SAM" id="MobiDB-lite"/>
    </source>
</evidence>
<dbReference type="GO" id="GO:0005634">
    <property type="term" value="C:nucleus"/>
    <property type="evidence" value="ECO:0007669"/>
    <property type="project" value="TreeGrafter"/>
</dbReference>
<dbReference type="InterPro" id="IPR038718">
    <property type="entry name" value="SNF2-like_sf"/>
</dbReference>
<feature type="domain" description="Helicase ATP-binding" evidence="5">
    <location>
        <begin position="444"/>
        <end position="629"/>
    </location>
</feature>
<name>A0AAD9W6L3_PHOAM</name>
<keyword evidence="1" id="KW-0547">Nucleotide-binding</keyword>
<dbReference type="GO" id="GO:0016787">
    <property type="term" value="F:hydrolase activity"/>
    <property type="evidence" value="ECO:0007669"/>
    <property type="project" value="UniProtKB-KW"/>
</dbReference>
<dbReference type="InterPro" id="IPR014001">
    <property type="entry name" value="Helicase_ATP-bd"/>
</dbReference>
<dbReference type="PROSITE" id="PS51192">
    <property type="entry name" value="HELICASE_ATP_BIND_1"/>
    <property type="match status" value="1"/>
</dbReference>
<dbReference type="CDD" id="cd18008">
    <property type="entry name" value="DEXDc_SHPRH-like"/>
    <property type="match status" value="1"/>
</dbReference>
<feature type="region of interest" description="Disordered" evidence="4">
    <location>
        <begin position="1"/>
        <end position="32"/>
    </location>
</feature>
<dbReference type="PANTHER" id="PTHR45626:SF22">
    <property type="entry name" value="DNA REPAIR PROTEIN RAD5"/>
    <property type="match status" value="1"/>
</dbReference>
<protein>
    <submittedName>
        <fullName evidence="7">Uncharacterized protein</fullName>
    </submittedName>
</protein>
<evidence type="ECO:0000313" key="8">
    <source>
        <dbReference type="Proteomes" id="UP001265746"/>
    </source>
</evidence>
<dbReference type="SMART" id="SM00487">
    <property type="entry name" value="DEXDc"/>
    <property type="match status" value="1"/>
</dbReference>
<sequence>MTGAYGEPSPKRRRLAAGQNAAQQHSSSCSDTNGFVQQCLPGHRPSSFFPSPSTPFAGQTTRFQFQQTTDSASWPHTFATEPASYGSFAAPQLWGRAPNTQDQADGVWMPYFAPIHVPYPDHVWHNPTTILPMLNPFNSQGFPPMPIQNNAAIPMEIATTPYANAPVTYHESPSPECKYEIVPSDGVAKSCLETKDTNPVEDIVCFGTIPRINTKCHRSGRSGFPKNFAVELVSWDRFSSTEREFGVRGRIPPENGQMIQGLLEEPTVELEVSCSIDGPNTSASSDRSITQVSCSLAITVYGPFGLFDDIGTWLQDYRVHLQDPVDVERQGVKYCNPHRLSVEDINSCPLVSTCVFQNSKLSRLQEIENRPDFLDILSSHADLEEASQPKAVRTSLQKHQRQALTFMLNREKGWIFDKDGDIWMVRETHAGLQFINKVSGTVHFEEPPVFRGGIVADPMGLGKTLTMIALAATDLESAQHGEFPMIERSIENRDNGVTLIIVPPPLLGTWQEQLFEHLFEGKMSLRLHYGKEKLVDPKDLEGVAIVLTTYHTVSADFKSKGRDKVSSVLFSTQWRRVVLDEAHFIRNENRQMSRAICDLQSSVRWAVTGTPIQNHLDDLSALLKFIRAYPYHQPKQFKADISTPWKLGEEEKAINRLKYLSASLVLRRPKTTISLPPRRDSQCPIEFSPEERKAYQEVRNRAITKIEEALQPSPNTSCGTSYVNVLQQIESLRLICNLGLNYRSRHDNDEKRPREDWTSMAQSTFNTRRELDPISCLHCSSDIGLAESLLDFADGKREGRFFRCLKFCCGECVQKLFRLRQEVTCGHRPPCPGATVSLESKAIEVSGSLETARLETGVELPSKLQALVTDIKSLPITTKCVVFSTWRLTLDLVEAGLNQHSIANVRFDGKVPQKERQNVVDRFKNDQDTRVMLLTLSCGASHIGKIHRSIANNCFIDCIRNPTLEEQALARIHRIGQTKEVSTIRFYIRDSFEEQVMKLQTKKKQLAGLLLAPHDGGDADENLGGLHNLRSLL</sequence>
<dbReference type="Gene3D" id="3.40.50.10810">
    <property type="entry name" value="Tandem AAA-ATPase domain"/>
    <property type="match status" value="1"/>
</dbReference>
<dbReference type="CDD" id="cd18793">
    <property type="entry name" value="SF2_C_SNF"/>
    <property type="match status" value="1"/>
</dbReference>
<dbReference type="PANTHER" id="PTHR45626">
    <property type="entry name" value="TRANSCRIPTION TERMINATION FACTOR 2-RELATED"/>
    <property type="match status" value="1"/>
</dbReference>
<dbReference type="InterPro" id="IPR001650">
    <property type="entry name" value="Helicase_C-like"/>
</dbReference>
<proteinExistence type="predicted"/>
<dbReference type="GO" id="GO:0008094">
    <property type="term" value="F:ATP-dependent activity, acting on DNA"/>
    <property type="evidence" value="ECO:0007669"/>
    <property type="project" value="TreeGrafter"/>
</dbReference>
<dbReference type="Proteomes" id="UP001265746">
    <property type="component" value="Unassembled WGS sequence"/>
</dbReference>
<comment type="caution">
    <text evidence="7">The sequence shown here is derived from an EMBL/GenBank/DDBJ whole genome shotgun (WGS) entry which is preliminary data.</text>
</comment>
<gene>
    <name evidence="7" type="ORF">N8I77_005031</name>
</gene>
<dbReference type="SUPFAM" id="SSF52540">
    <property type="entry name" value="P-loop containing nucleoside triphosphate hydrolases"/>
    <property type="match status" value="2"/>
</dbReference>
<keyword evidence="2" id="KW-0378">Hydrolase</keyword>
<dbReference type="GO" id="GO:0006281">
    <property type="term" value="P:DNA repair"/>
    <property type="evidence" value="ECO:0007669"/>
    <property type="project" value="TreeGrafter"/>
</dbReference>
<dbReference type="EMBL" id="JAUJFL010000002">
    <property type="protein sequence ID" value="KAK2611707.1"/>
    <property type="molecule type" value="Genomic_DNA"/>
</dbReference>
<feature type="compositionally biased region" description="Polar residues" evidence="4">
    <location>
        <begin position="20"/>
        <end position="32"/>
    </location>
</feature>
<dbReference type="PROSITE" id="PS51194">
    <property type="entry name" value="HELICASE_CTER"/>
    <property type="match status" value="1"/>
</dbReference>
<organism evidence="7 8">
    <name type="scientific">Phomopsis amygdali</name>
    <name type="common">Fusicoccum amygdali</name>
    <dbReference type="NCBI Taxonomy" id="1214568"/>
    <lineage>
        <taxon>Eukaryota</taxon>
        <taxon>Fungi</taxon>
        <taxon>Dikarya</taxon>
        <taxon>Ascomycota</taxon>
        <taxon>Pezizomycotina</taxon>
        <taxon>Sordariomycetes</taxon>
        <taxon>Sordariomycetidae</taxon>
        <taxon>Diaporthales</taxon>
        <taxon>Diaporthaceae</taxon>
        <taxon>Diaporthe</taxon>
    </lineage>
</organism>
<evidence type="ECO:0000313" key="7">
    <source>
        <dbReference type="EMBL" id="KAK2611707.1"/>
    </source>
</evidence>